<reference evidence="2" key="1">
    <citation type="submission" date="2022-11" db="EMBL/GenBank/DDBJ databases">
        <authorList>
            <person name="Hyden B.L."/>
            <person name="Feng K."/>
            <person name="Yates T."/>
            <person name="Jawdy S."/>
            <person name="Smart L.B."/>
            <person name="Muchero W."/>
        </authorList>
    </citation>
    <scope>NUCLEOTIDE SEQUENCE</scope>
    <source>
        <tissue evidence="2">Shoot tip</tissue>
    </source>
</reference>
<evidence type="ECO:0000313" key="2">
    <source>
        <dbReference type="EMBL" id="KAJ6718477.1"/>
    </source>
</evidence>
<organism evidence="2 3">
    <name type="scientific">Salix purpurea</name>
    <name type="common">Purple osier willow</name>
    <dbReference type="NCBI Taxonomy" id="77065"/>
    <lineage>
        <taxon>Eukaryota</taxon>
        <taxon>Viridiplantae</taxon>
        <taxon>Streptophyta</taxon>
        <taxon>Embryophyta</taxon>
        <taxon>Tracheophyta</taxon>
        <taxon>Spermatophyta</taxon>
        <taxon>Magnoliopsida</taxon>
        <taxon>eudicotyledons</taxon>
        <taxon>Gunneridae</taxon>
        <taxon>Pentapetalae</taxon>
        <taxon>rosids</taxon>
        <taxon>fabids</taxon>
        <taxon>Malpighiales</taxon>
        <taxon>Salicaceae</taxon>
        <taxon>Saliceae</taxon>
        <taxon>Salix</taxon>
    </lineage>
</organism>
<reference evidence="2" key="2">
    <citation type="journal article" date="2023" name="Int. J. Mol. Sci.">
        <title>De Novo Assembly and Annotation of 11 Diverse Shrub Willow (Salix) Genomes Reveals Novel Gene Organization in Sex-Linked Regions.</title>
        <authorList>
            <person name="Hyden B."/>
            <person name="Feng K."/>
            <person name="Yates T.B."/>
            <person name="Jawdy S."/>
            <person name="Cereghino C."/>
            <person name="Smart L.B."/>
            <person name="Muchero W."/>
        </authorList>
    </citation>
    <scope>NUCLEOTIDE SEQUENCE</scope>
    <source>
        <tissue evidence="2">Shoot tip</tissue>
    </source>
</reference>
<dbReference type="AlphaFoldDB" id="A0A9Q0TV79"/>
<dbReference type="EMBL" id="JAPFFK010000014">
    <property type="protein sequence ID" value="KAJ6718477.1"/>
    <property type="molecule type" value="Genomic_DNA"/>
</dbReference>
<evidence type="ECO:0000256" key="1">
    <source>
        <dbReference type="SAM" id="Phobius"/>
    </source>
</evidence>
<accession>A0A9Q0TV79</accession>
<sequence>MVLRQDEVQFFWQRREEVEAAEREISRNPRFCVLCRLYCGDVVCVCVVCFCVYCRFKKTKNRKKKERKKERNQYD</sequence>
<name>A0A9Q0TV79_SALPP</name>
<keyword evidence="1" id="KW-0472">Membrane</keyword>
<feature type="transmembrane region" description="Helical" evidence="1">
    <location>
        <begin position="37"/>
        <end position="56"/>
    </location>
</feature>
<evidence type="ECO:0000313" key="3">
    <source>
        <dbReference type="Proteomes" id="UP001151532"/>
    </source>
</evidence>
<gene>
    <name evidence="2" type="ORF">OIU79_006380</name>
</gene>
<comment type="caution">
    <text evidence="2">The sequence shown here is derived from an EMBL/GenBank/DDBJ whole genome shotgun (WGS) entry which is preliminary data.</text>
</comment>
<keyword evidence="1" id="KW-1133">Transmembrane helix</keyword>
<dbReference type="Proteomes" id="UP001151532">
    <property type="component" value="Chromosome 10"/>
</dbReference>
<keyword evidence="1" id="KW-0812">Transmembrane</keyword>
<protein>
    <submittedName>
        <fullName evidence="2">Uncharacterized protein</fullName>
    </submittedName>
</protein>
<keyword evidence="3" id="KW-1185">Reference proteome</keyword>
<proteinExistence type="predicted"/>